<protein>
    <submittedName>
        <fullName evidence="2">Uncharacterized protein</fullName>
    </submittedName>
</protein>
<gene>
    <name evidence="2" type="ORF">EZS28_013625</name>
</gene>
<evidence type="ECO:0000313" key="3">
    <source>
        <dbReference type="Proteomes" id="UP000324800"/>
    </source>
</evidence>
<organism evidence="2 3">
    <name type="scientific">Streblomastix strix</name>
    <dbReference type="NCBI Taxonomy" id="222440"/>
    <lineage>
        <taxon>Eukaryota</taxon>
        <taxon>Metamonada</taxon>
        <taxon>Preaxostyla</taxon>
        <taxon>Oxymonadida</taxon>
        <taxon>Streblomastigidae</taxon>
        <taxon>Streblomastix</taxon>
    </lineage>
</organism>
<feature type="compositionally biased region" description="Acidic residues" evidence="1">
    <location>
        <begin position="305"/>
        <end position="317"/>
    </location>
</feature>
<name>A0A5J4W7L2_9EUKA</name>
<reference evidence="2 3" key="1">
    <citation type="submission" date="2019-03" db="EMBL/GenBank/DDBJ databases">
        <title>Single cell metagenomics reveals metabolic interactions within the superorganism composed of flagellate Streblomastix strix and complex community of Bacteroidetes bacteria on its surface.</title>
        <authorList>
            <person name="Treitli S.C."/>
            <person name="Kolisko M."/>
            <person name="Husnik F."/>
            <person name="Keeling P."/>
            <person name="Hampl V."/>
        </authorList>
    </citation>
    <scope>NUCLEOTIDE SEQUENCE [LARGE SCALE GENOMIC DNA]</scope>
    <source>
        <strain evidence="2">ST1C</strain>
    </source>
</reference>
<sequence>MNKQVKSKQEKIKKLCLAQEYAQIENATELSYKLLKQDGFTLCDIIATNVAKPWNVKKPVTLIKANRVPSQARRTNALSAENQKLGGVVDNTSDTNPMVLEHQRLTPTTATLLEYTTLPTKYWRVCHNDSGYQNKEMLSTYLIDVVFPGIMEVRNESQEVWDLASKYNIDVIYLSSHFSTVIQPYDRRVNAEFKQSLAHHYDSFFNFSKVKNAQKTLIGKRRANFARAFVPEYQDATHYDFLLDFWEETEEIDSKKRNKQFKTIVKKVKKVVNKQKPKMNQRKMRRLNYESYDERENNRKKERQEESEEDSLYESEVDSSNGNKKDHKGESEEDHKDDSEEYK</sequence>
<feature type="region of interest" description="Disordered" evidence="1">
    <location>
        <begin position="272"/>
        <end position="343"/>
    </location>
</feature>
<feature type="compositionally biased region" description="Basic and acidic residues" evidence="1">
    <location>
        <begin position="292"/>
        <end position="304"/>
    </location>
</feature>
<dbReference type="AlphaFoldDB" id="A0A5J4W7L2"/>
<evidence type="ECO:0000256" key="1">
    <source>
        <dbReference type="SAM" id="MobiDB-lite"/>
    </source>
</evidence>
<feature type="compositionally biased region" description="Basic residues" evidence="1">
    <location>
        <begin position="272"/>
        <end position="286"/>
    </location>
</feature>
<dbReference type="EMBL" id="SNRW01003083">
    <property type="protein sequence ID" value="KAA6390847.1"/>
    <property type="molecule type" value="Genomic_DNA"/>
</dbReference>
<proteinExistence type="predicted"/>
<accession>A0A5J4W7L2</accession>
<feature type="compositionally biased region" description="Basic and acidic residues" evidence="1">
    <location>
        <begin position="323"/>
        <end position="343"/>
    </location>
</feature>
<comment type="caution">
    <text evidence="2">The sequence shown here is derived from an EMBL/GenBank/DDBJ whole genome shotgun (WGS) entry which is preliminary data.</text>
</comment>
<dbReference type="Proteomes" id="UP000324800">
    <property type="component" value="Unassembled WGS sequence"/>
</dbReference>
<evidence type="ECO:0000313" key="2">
    <source>
        <dbReference type="EMBL" id="KAA6390847.1"/>
    </source>
</evidence>